<dbReference type="EMBL" id="LR796163">
    <property type="protein sequence ID" value="CAB4122494.1"/>
    <property type="molecule type" value="Genomic_DNA"/>
</dbReference>
<gene>
    <name evidence="2" type="ORF">UFOVP126_68</name>
    <name evidence="1" type="ORF">UFOVP37_20</name>
</gene>
<proteinExistence type="predicted"/>
<dbReference type="EMBL" id="LR796241">
    <property type="protein sequence ID" value="CAB4131362.1"/>
    <property type="molecule type" value="Genomic_DNA"/>
</dbReference>
<organism evidence="1">
    <name type="scientific">uncultured Caudovirales phage</name>
    <dbReference type="NCBI Taxonomy" id="2100421"/>
    <lineage>
        <taxon>Viruses</taxon>
        <taxon>Duplodnaviria</taxon>
        <taxon>Heunggongvirae</taxon>
        <taxon>Uroviricota</taxon>
        <taxon>Caudoviricetes</taxon>
        <taxon>Peduoviridae</taxon>
        <taxon>Maltschvirus</taxon>
        <taxon>Maltschvirus maltsch</taxon>
    </lineage>
</organism>
<protein>
    <submittedName>
        <fullName evidence="1">Uncharacterized protein</fullName>
    </submittedName>
</protein>
<evidence type="ECO:0000313" key="1">
    <source>
        <dbReference type="EMBL" id="CAB4122494.1"/>
    </source>
</evidence>
<reference evidence="1" key="1">
    <citation type="submission" date="2020-04" db="EMBL/GenBank/DDBJ databases">
        <authorList>
            <person name="Chiriac C."/>
            <person name="Salcher M."/>
            <person name="Ghai R."/>
            <person name="Kavagutti S V."/>
        </authorList>
    </citation>
    <scope>NUCLEOTIDE SEQUENCE</scope>
</reference>
<sequence length="60" mass="6532">MQTLKFELTPDEYNFVRSVLGDLPTKSNAWVFLNNLEKQAAAQVQAAQEQAAAAPVPAAE</sequence>
<evidence type="ECO:0000313" key="2">
    <source>
        <dbReference type="EMBL" id="CAB4131362.1"/>
    </source>
</evidence>
<name>A0A6J5KJZ6_9CAUD</name>
<accession>A0A6J5KJZ6</accession>